<feature type="transmembrane region" description="Helical" evidence="1">
    <location>
        <begin position="12"/>
        <end position="34"/>
    </location>
</feature>
<name>Q73B38_BACC1</name>
<evidence type="ECO:0000256" key="1">
    <source>
        <dbReference type="SAM" id="Phobius"/>
    </source>
</evidence>
<organism evidence="2 3">
    <name type="scientific">Bacillus cereus (strain ATCC 10987 / NRS 248)</name>
    <dbReference type="NCBI Taxonomy" id="222523"/>
    <lineage>
        <taxon>Bacteria</taxon>
        <taxon>Bacillati</taxon>
        <taxon>Bacillota</taxon>
        <taxon>Bacilli</taxon>
        <taxon>Bacillales</taxon>
        <taxon>Bacillaceae</taxon>
        <taxon>Bacillus</taxon>
        <taxon>Bacillus cereus group</taxon>
    </lineage>
</organism>
<evidence type="ECO:0000313" key="3">
    <source>
        <dbReference type="Proteomes" id="UP000002527"/>
    </source>
</evidence>
<dbReference type="AlphaFoldDB" id="Q73B38"/>
<protein>
    <submittedName>
        <fullName evidence="2">Uncharacterized protein</fullName>
    </submittedName>
</protein>
<keyword evidence="1" id="KW-0812">Transmembrane</keyword>
<keyword evidence="1" id="KW-0472">Membrane</keyword>
<dbReference type="EMBL" id="AE017194">
    <property type="protein sequence ID" value="AAS40511.1"/>
    <property type="molecule type" value="Genomic_DNA"/>
</dbReference>
<dbReference type="HOGENOM" id="CLU_3058198_0_0_9"/>
<accession>Q73B38</accession>
<proteinExistence type="predicted"/>
<keyword evidence="1" id="KW-1133">Transmembrane helix</keyword>
<dbReference type="KEGG" id="bca:BCE_1582"/>
<reference evidence="2 3" key="1">
    <citation type="journal article" date="2004" name="Nucleic Acids Res.">
        <title>The genome sequence of Bacillus cereus ATCC 10987 reveals metabolic adaptations and a large plasmid related to Bacillus anthracis pXO1.</title>
        <authorList>
            <person name="Rasko D.A."/>
            <person name="Ravel J."/>
            <person name="Okstad O.A."/>
            <person name="Helgason E."/>
            <person name="Cer R.Z."/>
            <person name="Jiang L."/>
            <person name="Shores K.A."/>
            <person name="Fouts D.E."/>
            <person name="Tourasse N.J."/>
            <person name="Angiuoli S.V."/>
            <person name="Kolonay J."/>
            <person name="Nelson W.C."/>
            <person name="Kolsto A.-B."/>
            <person name="Fraser C.M."/>
            <person name="Read T.D."/>
        </authorList>
    </citation>
    <scope>NUCLEOTIDE SEQUENCE [LARGE SCALE GENOMIC DNA]</scope>
    <source>
        <strain evidence="3">ATCC 10987 / NRS 248</strain>
    </source>
</reference>
<gene>
    <name evidence="2" type="ordered locus">BCE_1582</name>
</gene>
<sequence>MSIVKSLNNRHAVFYVELFFFTLYETFSISYLFVCQAGQFLIFLEMVVCPSRI</sequence>
<evidence type="ECO:0000313" key="2">
    <source>
        <dbReference type="EMBL" id="AAS40511.1"/>
    </source>
</evidence>
<dbReference type="Proteomes" id="UP000002527">
    <property type="component" value="Chromosome"/>
</dbReference>